<reference evidence="1 2" key="1">
    <citation type="submission" date="2023-04" db="EMBL/GenBank/DDBJ databases">
        <title>Two novel species of Flavobacterium.</title>
        <authorList>
            <person name="Liu Q."/>
            <person name="Xin Y.-H."/>
        </authorList>
    </citation>
    <scope>NUCLEOTIDE SEQUENCE [LARGE SCALE GENOMIC DNA]</scope>
    <source>
        <strain evidence="1 2">LB2P87</strain>
    </source>
</reference>
<organism evidence="1 2">
    <name type="scientific">Flavobacterium yafengii</name>
    <dbReference type="NCBI Taxonomy" id="3041253"/>
    <lineage>
        <taxon>Bacteria</taxon>
        <taxon>Pseudomonadati</taxon>
        <taxon>Bacteroidota</taxon>
        <taxon>Flavobacteriia</taxon>
        <taxon>Flavobacteriales</taxon>
        <taxon>Flavobacteriaceae</taxon>
        <taxon>Flavobacterium</taxon>
    </lineage>
</organism>
<dbReference type="RefSeq" id="WP_282713802.1">
    <property type="nucleotide sequence ID" value="NZ_JASCRY010000001.1"/>
</dbReference>
<evidence type="ECO:0000313" key="1">
    <source>
        <dbReference type="EMBL" id="MDI5948179.1"/>
    </source>
</evidence>
<evidence type="ECO:0000313" key="2">
    <source>
        <dbReference type="Proteomes" id="UP001228643"/>
    </source>
</evidence>
<gene>
    <name evidence="1" type="ORF">QLS97_00820</name>
</gene>
<comment type="caution">
    <text evidence="1">The sequence shown here is derived from an EMBL/GenBank/DDBJ whole genome shotgun (WGS) entry which is preliminary data.</text>
</comment>
<keyword evidence="2" id="KW-1185">Reference proteome</keyword>
<dbReference type="EMBL" id="JASCRY010000001">
    <property type="protein sequence ID" value="MDI5948179.1"/>
    <property type="molecule type" value="Genomic_DNA"/>
</dbReference>
<protein>
    <submittedName>
        <fullName evidence="1">Uncharacterized protein</fullName>
    </submittedName>
</protein>
<name>A0AAW6TGV2_9FLAO</name>
<dbReference type="AlphaFoldDB" id="A0AAW6TGV2"/>
<accession>A0AAW6TGV2</accession>
<proteinExistence type="predicted"/>
<sequence length="47" mass="5444">MDGFEFLLAYEMLSGELKKETQIFMLSSTLDPNDITRAKRINTSKLF</sequence>
<dbReference type="Proteomes" id="UP001228643">
    <property type="component" value="Unassembled WGS sequence"/>
</dbReference>